<reference evidence="10 11" key="1">
    <citation type="journal article" date="2011" name="Stand. Genomic Sci.">
        <title>Non-contiguous finished genome sequence and contextual data of the filamentous soil bacterium Ktedonobacter racemifer type strain (SOSP1-21).</title>
        <authorList>
            <person name="Chang Y.J."/>
            <person name="Land M."/>
            <person name="Hauser L."/>
            <person name="Chertkov O."/>
            <person name="Del Rio T.G."/>
            <person name="Nolan M."/>
            <person name="Copeland A."/>
            <person name="Tice H."/>
            <person name="Cheng J.F."/>
            <person name="Lucas S."/>
            <person name="Han C."/>
            <person name="Goodwin L."/>
            <person name="Pitluck S."/>
            <person name="Ivanova N."/>
            <person name="Ovchinikova G."/>
            <person name="Pati A."/>
            <person name="Chen A."/>
            <person name="Palaniappan K."/>
            <person name="Mavromatis K."/>
            <person name="Liolios K."/>
            <person name="Brettin T."/>
            <person name="Fiebig A."/>
            <person name="Rohde M."/>
            <person name="Abt B."/>
            <person name="Goker M."/>
            <person name="Detter J.C."/>
            <person name="Woyke T."/>
            <person name="Bristow J."/>
            <person name="Eisen J.A."/>
            <person name="Markowitz V."/>
            <person name="Hugenholtz P."/>
            <person name="Kyrpides N.C."/>
            <person name="Klenk H.P."/>
            <person name="Lapidus A."/>
        </authorList>
    </citation>
    <scope>NUCLEOTIDE SEQUENCE [LARGE SCALE GENOMIC DNA]</scope>
    <source>
        <strain evidence="11">DSM 44963</strain>
    </source>
</reference>
<accession>D6TJ47</accession>
<dbReference type="CDD" id="cd02792">
    <property type="entry name" value="MopB_CT_Formate-Dh-Na-like"/>
    <property type="match status" value="1"/>
</dbReference>
<dbReference type="InterPro" id="IPR006656">
    <property type="entry name" value="Mopterin_OxRdtase"/>
</dbReference>
<dbReference type="GO" id="GO:0009061">
    <property type="term" value="P:anaerobic respiration"/>
    <property type="evidence" value="ECO:0007669"/>
    <property type="project" value="TreeGrafter"/>
</dbReference>
<feature type="domain" description="Molybdopterin oxidoreductase" evidence="8">
    <location>
        <begin position="432"/>
        <end position="476"/>
    </location>
</feature>
<dbReference type="Gene3D" id="2.40.40.20">
    <property type="match status" value="1"/>
</dbReference>
<evidence type="ECO:0000313" key="10">
    <source>
        <dbReference type="EMBL" id="EFH89454.1"/>
    </source>
</evidence>
<comment type="cofactor">
    <cofactor evidence="1">
        <name>[4Fe-4S] cluster</name>
        <dbReference type="ChEBI" id="CHEBI:49883"/>
    </cofactor>
</comment>
<dbReference type="GO" id="GO:0043546">
    <property type="term" value="F:molybdopterin cofactor binding"/>
    <property type="evidence" value="ECO:0007669"/>
    <property type="project" value="InterPro"/>
</dbReference>
<keyword evidence="4" id="KW-0411">Iron-sulfur</keyword>
<dbReference type="Gene3D" id="3.40.228.10">
    <property type="entry name" value="Dimethylsulfoxide Reductase, domain 2"/>
    <property type="match status" value="2"/>
</dbReference>
<evidence type="ECO:0000256" key="7">
    <source>
        <dbReference type="ARBA" id="ARBA00023002"/>
    </source>
</evidence>
<keyword evidence="6" id="KW-0574">Periplasm</keyword>
<feature type="domain" description="Molybdopterin oxidoreductase" evidence="8">
    <location>
        <begin position="19"/>
        <end position="405"/>
    </location>
</feature>
<protein>
    <submittedName>
        <fullName evidence="10">Molybdopterin dinucleotide-binding region protein</fullName>
    </submittedName>
</protein>
<dbReference type="EMBL" id="ADVG01000001">
    <property type="protein sequence ID" value="EFH89454.1"/>
    <property type="molecule type" value="Genomic_DNA"/>
</dbReference>
<dbReference type="Pfam" id="PF00384">
    <property type="entry name" value="Molybdopterin"/>
    <property type="match status" value="2"/>
</dbReference>
<dbReference type="PANTHER" id="PTHR43598:SF1">
    <property type="entry name" value="FORMATE DEHYDROGENASE-O MAJOR SUBUNIT"/>
    <property type="match status" value="1"/>
</dbReference>
<sequence>MPGLGTTYGRGGATSFPQNLVESDCILIMGSNMAEAHPVAFANVVKAKERGTTVIHIDPHYSRTSALANLHLPIRAGSDIVFLGALIRHVLESESYFKEYVQHYTNAAMLVREDFQDTEELDGLFSGYDAESGTYTSQKSWDYQRDEHGKPLQDPTLAHPNCVFQVMRRHFARYTPEMVEEVCGVPREQWLQVAQELIHNSGRERTTALCYAVGWTQQSKGVQIIRSAAILQLLLGNIGRPGGGILALRGHASIQGSTDVPTLYDLLAGYMPQPAAMPQTQTTERLEGAQSSTAHVPAQNTLEEYIATSGQKTGWWVNFPAYIKSLLTAWYGEETVLDQESDSGYRYLPKITGDHSHLATTYAMLDGKVKGYILFGQNPAAGSTNARLQRKALQQLDWMVVRDLYEVESAAYWYKGPGPVDPTQIKTEVFFLPAAASTEKEGSFTNTQRLMQWRDKAVDPPGDARSDLWFAYHLGKRLKELYAESKEARDRGLQTLLWDYERGEPEPGSRILDEPDVQLVLKEINGYYVRKPAKEGEPVDERAYTLHDAPHVPNFVALKADGSTACGSWIYSGVYPEPGRNRAASRTPGGPTNLEWGFAWPANRRILYNRASADPQGRPWSERKKYIWWDEEKQQWTGYDIPDFPVNKRPDYVPAPDATGMDAIAGSDPFIMKPDGRGWLFAPSGLKDGPLPTHYEAIESPVHNKLYKQQSNPTAKYFKGRPGNPLAAVGDERYPIVITTYRLTEHHVSGPMTRWMPWLNALQPALFAELSPELAAERGVKHGEWLVISTPRGEIEARAMVTRRMRPLRIQGRQIHQIGLPFHWGFQGKSTGSITNDLTHMVLEPNVSIEEAKAFTCNIRPGRLHEEDSNGR</sequence>
<evidence type="ECO:0000256" key="3">
    <source>
        <dbReference type="ARBA" id="ARBA00010312"/>
    </source>
</evidence>
<dbReference type="Pfam" id="PF01568">
    <property type="entry name" value="Molydop_binding"/>
    <property type="match status" value="1"/>
</dbReference>
<dbReference type="Proteomes" id="UP000004508">
    <property type="component" value="Unassembled WGS sequence"/>
</dbReference>
<dbReference type="NCBIfam" id="TIGR01553">
    <property type="entry name" value="formate-DH-alph"/>
    <property type="match status" value="1"/>
</dbReference>
<evidence type="ECO:0000256" key="4">
    <source>
        <dbReference type="ARBA" id="ARBA00022485"/>
    </source>
</evidence>
<dbReference type="SUPFAM" id="SSF50692">
    <property type="entry name" value="ADC-like"/>
    <property type="match status" value="1"/>
</dbReference>
<feature type="domain" description="Molybdopterin dinucleotide-binding" evidence="9">
    <location>
        <begin position="737"/>
        <end position="853"/>
    </location>
</feature>
<name>D6TJ47_KTERA</name>
<dbReference type="InterPro" id="IPR009010">
    <property type="entry name" value="Asp_de-COase-like_dom_sf"/>
</dbReference>
<comment type="caution">
    <text evidence="10">The sequence shown here is derived from an EMBL/GenBank/DDBJ whole genome shotgun (WGS) entry which is preliminary data.</text>
</comment>
<keyword evidence="5" id="KW-0479">Metal-binding</keyword>
<evidence type="ECO:0000313" key="11">
    <source>
        <dbReference type="Proteomes" id="UP000004508"/>
    </source>
</evidence>
<dbReference type="GO" id="GO:0051539">
    <property type="term" value="F:4 iron, 4 sulfur cluster binding"/>
    <property type="evidence" value="ECO:0007669"/>
    <property type="project" value="UniProtKB-KW"/>
</dbReference>
<dbReference type="STRING" id="485913.Krac_11012"/>
<comment type="subcellular location">
    <subcellularLocation>
        <location evidence="2">Cell envelope</location>
    </subcellularLocation>
</comment>
<proteinExistence type="inferred from homology"/>
<dbReference type="InterPro" id="IPR006443">
    <property type="entry name" value="Formate-DH-alph_fdnG"/>
</dbReference>
<evidence type="ECO:0000259" key="9">
    <source>
        <dbReference type="Pfam" id="PF01568"/>
    </source>
</evidence>
<dbReference type="GO" id="GO:0009055">
    <property type="term" value="F:electron transfer activity"/>
    <property type="evidence" value="ECO:0007669"/>
    <property type="project" value="InterPro"/>
</dbReference>
<keyword evidence="4" id="KW-0004">4Fe-4S</keyword>
<keyword evidence="4" id="KW-0408">Iron</keyword>
<gene>
    <name evidence="10" type="ORF">Krac_11012</name>
</gene>
<dbReference type="GO" id="GO:0008863">
    <property type="term" value="F:formate dehydrogenase (NAD+) activity"/>
    <property type="evidence" value="ECO:0007669"/>
    <property type="project" value="InterPro"/>
</dbReference>
<evidence type="ECO:0000259" key="8">
    <source>
        <dbReference type="Pfam" id="PF00384"/>
    </source>
</evidence>
<dbReference type="GO" id="GO:0047111">
    <property type="term" value="F:formate dehydrogenase (cytochrome-c-553) activity"/>
    <property type="evidence" value="ECO:0007669"/>
    <property type="project" value="InterPro"/>
</dbReference>
<dbReference type="eggNOG" id="COG0243">
    <property type="taxonomic scope" value="Bacteria"/>
</dbReference>
<dbReference type="AlphaFoldDB" id="D6TJ47"/>
<dbReference type="GO" id="GO:0030151">
    <property type="term" value="F:molybdenum ion binding"/>
    <property type="evidence" value="ECO:0007669"/>
    <property type="project" value="TreeGrafter"/>
</dbReference>
<dbReference type="InParanoid" id="D6TJ47"/>
<dbReference type="InterPro" id="IPR006657">
    <property type="entry name" value="MoPterin_dinucl-bd_dom"/>
</dbReference>
<dbReference type="PANTHER" id="PTHR43598">
    <property type="entry name" value="TUNGSTEN-CONTAINING FORMYLMETHANOFURAN DEHYDROGENASE 2 SUBUNIT B"/>
    <property type="match status" value="1"/>
</dbReference>
<dbReference type="GO" id="GO:0030313">
    <property type="term" value="C:cell envelope"/>
    <property type="evidence" value="ECO:0007669"/>
    <property type="project" value="UniProtKB-SubCell"/>
</dbReference>
<evidence type="ECO:0000256" key="5">
    <source>
        <dbReference type="ARBA" id="ARBA00022723"/>
    </source>
</evidence>
<evidence type="ECO:0000256" key="2">
    <source>
        <dbReference type="ARBA" id="ARBA00004196"/>
    </source>
</evidence>
<dbReference type="Gene3D" id="3.40.50.740">
    <property type="match status" value="1"/>
</dbReference>
<comment type="similarity">
    <text evidence="3">Belongs to the prokaryotic molybdopterin-containing oxidoreductase family.</text>
</comment>
<dbReference type="SUPFAM" id="SSF53706">
    <property type="entry name" value="Formate dehydrogenase/DMSO reductase, domains 1-3"/>
    <property type="match status" value="1"/>
</dbReference>
<organism evidence="10 11">
    <name type="scientific">Ktedonobacter racemifer DSM 44963</name>
    <dbReference type="NCBI Taxonomy" id="485913"/>
    <lineage>
        <taxon>Bacteria</taxon>
        <taxon>Bacillati</taxon>
        <taxon>Chloroflexota</taxon>
        <taxon>Ktedonobacteria</taxon>
        <taxon>Ktedonobacterales</taxon>
        <taxon>Ktedonobacteraceae</taxon>
        <taxon>Ktedonobacter</taxon>
    </lineage>
</organism>
<evidence type="ECO:0000256" key="1">
    <source>
        <dbReference type="ARBA" id="ARBA00001966"/>
    </source>
</evidence>
<evidence type="ECO:0000256" key="6">
    <source>
        <dbReference type="ARBA" id="ARBA00022764"/>
    </source>
</evidence>
<keyword evidence="7" id="KW-0560">Oxidoreductase</keyword>
<keyword evidence="11" id="KW-1185">Reference proteome</keyword>